<dbReference type="PANTHER" id="PTHR24102">
    <property type="entry name" value="PHD FINGER PROTEIN"/>
    <property type="match status" value="1"/>
</dbReference>
<evidence type="ECO:0000256" key="4">
    <source>
        <dbReference type="ARBA" id="ARBA00022833"/>
    </source>
</evidence>
<dbReference type="PROSITE" id="PS50827">
    <property type="entry name" value="DDT"/>
    <property type="match status" value="1"/>
</dbReference>
<evidence type="ECO:0000256" key="3">
    <source>
        <dbReference type="ARBA" id="ARBA00022771"/>
    </source>
</evidence>
<comment type="subcellular location">
    <subcellularLocation>
        <location evidence="1">Nucleus</location>
    </subcellularLocation>
</comment>
<dbReference type="InterPro" id="IPR018501">
    <property type="entry name" value="DDT_dom"/>
</dbReference>
<feature type="region of interest" description="Disordered" evidence="8">
    <location>
        <begin position="1"/>
        <end position="90"/>
    </location>
</feature>
<feature type="domain" description="PHD-type" evidence="9">
    <location>
        <begin position="1133"/>
        <end position="1178"/>
    </location>
</feature>
<dbReference type="GO" id="GO:0008270">
    <property type="term" value="F:zinc ion binding"/>
    <property type="evidence" value="ECO:0007669"/>
    <property type="project" value="UniProtKB-KW"/>
</dbReference>
<dbReference type="CDD" id="cd15539">
    <property type="entry name" value="PHD1_AIRE"/>
    <property type="match status" value="1"/>
</dbReference>
<evidence type="ECO:0000256" key="7">
    <source>
        <dbReference type="SAM" id="Coils"/>
    </source>
</evidence>
<dbReference type="InterPro" id="IPR028941">
    <property type="entry name" value="WHIM2_dom"/>
</dbReference>
<dbReference type="InterPro" id="IPR059153">
    <property type="entry name" value="NSD_PHD-1st"/>
</dbReference>
<feature type="compositionally biased region" description="Basic residues" evidence="8">
    <location>
        <begin position="1187"/>
        <end position="1197"/>
    </location>
</feature>
<feature type="compositionally biased region" description="Basic residues" evidence="8">
    <location>
        <begin position="60"/>
        <end position="69"/>
    </location>
</feature>
<dbReference type="GO" id="GO:0000785">
    <property type="term" value="C:chromatin"/>
    <property type="evidence" value="ECO:0007669"/>
    <property type="project" value="UniProtKB-ARBA"/>
</dbReference>
<dbReference type="Pfam" id="PF23011">
    <property type="entry name" value="PHD-1st_NSD"/>
    <property type="match status" value="2"/>
</dbReference>
<dbReference type="InterPro" id="IPR013083">
    <property type="entry name" value="Znf_RING/FYVE/PHD"/>
</dbReference>
<evidence type="ECO:0000256" key="2">
    <source>
        <dbReference type="ARBA" id="ARBA00022723"/>
    </source>
</evidence>
<dbReference type="SUPFAM" id="SSF57903">
    <property type="entry name" value="FYVE/PHD zinc finger"/>
    <property type="match status" value="4"/>
</dbReference>
<name>A0AAV1U994_9STRA</name>
<dbReference type="SMART" id="SM00184">
    <property type="entry name" value="RING"/>
    <property type="match status" value="4"/>
</dbReference>
<feature type="region of interest" description="Disordered" evidence="8">
    <location>
        <begin position="121"/>
        <end position="164"/>
    </location>
</feature>
<dbReference type="Pfam" id="PF02791">
    <property type="entry name" value="DDT"/>
    <property type="match status" value="1"/>
</dbReference>
<dbReference type="Pfam" id="PF15613">
    <property type="entry name" value="WSD"/>
    <property type="match status" value="1"/>
</dbReference>
<accession>A0AAV1U994</accession>
<sequence length="1364" mass="153513">MSDGDSDLDALNSTMALPSPPQSPPPVSQPSRAALSRSKHVGKARIIQSSVLASRDAGRPKLRGKKTRPSKNDERAVLVPESTHFSAQKKDLNAVDDKETLENLQARPAHMLSVVELCNNNSDEDRESVGGKRDAGGSGAPTPVPSGEEEDDDGGNESGETVDDDWADHNRWYCNICKDGGELLCCDRCPRAFHMSCLGMNEEMIPDREWYCKMCAECLDRRRLKQESKEKARVMRETEKLERDARRRKAEQMKEEMLTKKSVEAIEHKAKRVLEMQDRILSRKKIKYKDKEEEKLGKMAEELAQTVRSAKEKLEKLEKEDAILRRKEEALKKKKRGVNDVPPEVVDDTSRPDRPPPVPCAFGDIPAKFVGKMLAVWDCIYAFRNVLELADITVDQFSRALNYPKNSAMLTEIHMCLLEKILEDREDEDYMSDDEGSMDDSERYRYEIQHAPLTVGVPTRSMLTPLTWPTILCSLIVAVPRYTAHSTSTFLAAFKALQDMDYPALQVQHKLALLQFLVGRLVNTEKARHVLGKHLNETLQRSKEYNRAVMLDRKLALEDEKNLREKQRVELANIAESSTTSMKSWLGSDKKGRVNGYAISVDSGEEINSDFEGDTGSASDSDLSELAYSEEALLQNEEELEKLQQQEFISRHEYVARRKRLDKQRERLRQKAEAKSRKHKVQEQLERKRAIAKKSITDGLTSKNAILLRSAIEKGKECGLPDRQIVSATHVLENLDAEAAREEEALTKKRNLSALLRQCFVRSEPIGRDRDQLRYWVLQGDRQRLYVERPGPPDKIKRKYESLARSGSPRDGLVPEDDVNNATWYYYSSRTELGSLMEALDTRVLREAHLRSALVDYIGESEMSDVKPGLLLADLVDEAGAKKRSQRTADTGPNEGTEFLQWRNDKHPTRKAIQHPDPSVESFREDLLKGQDWICKCLRTLGSTWPDRPENGGAAWRTSVQVIDNIDDIAGALLTLESEVMSAQSKPKQRPGALVSSAAAVDPSNVAGLSDEVHVKVEERSDDDDDDEEEEAIDALVDDGTALWPSKYCRERWIQNVKRGKTVAVMATALVSLMHRLEVLGFVNASNEDVIKSRAKREREQLSRKERAAKRKKQVEEADDDDGHVLESVDEWEEDCYLCSEGGELVCCDGCPHVFHYSCIGLRRVPRGKIFCHECDTSVKPIVPAKKSGKAFLKRPRQSPSPSPRRRSRKQTKYSNDDSGSDESDAESNSAVSTASGCPASGKSSPERHAHVGSKSSEDQWDVDCSVCSLGGELLCCDGCPRAFHANCIGLAEIPETEWFCNECNLQTCGVCKENRIRLDSHVICGSEDGSKGCDRVFHLNCAELDNVPADDWYCMKCRTKLSL</sequence>
<evidence type="ECO:0000313" key="11">
    <source>
        <dbReference type="EMBL" id="CAK7929684.1"/>
    </source>
</evidence>
<keyword evidence="7" id="KW-0175">Coiled coil</keyword>
<dbReference type="InterPro" id="IPR011011">
    <property type="entry name" value="Znf_FYVE_PHD"/>
</dbReference>
<dbReference type="CDD" id="cd15489">
    <property type="entry name" value="PHD_SF"/>
    <property type="match status" value="1"/>
</dbReference>
<evidence type="ECO:0000313" key="12">
    <source>
        <dbReference type="Proteomes" id="UP001162060"/>
    </source>
</evidence>
<keyword evidence="4" id="KW-0862">Zinc</keyword>
<dbReference type="PROSITE" id="PS50016">
    <property type="entry name" value="ZF_PHD_2"/>
    <property type="match status" value="4"/>
</dbReference>
<dbReference type="EMBL" id="CAKLBY020000153">
    <property type="protein sequence ID" value="CAK7929684.1"/>
    <property type="molecule type" value="Genomic_DNA"/>
</dbReference>
<feature type="domain" description="PHD-type" evidence="9">
    <location>
        <begin position="1306"/>
        <end position="1361"/>
    </location>
</feature>
<dbReference type="PANTHER" id="PTHR24102:SF28">
    <property type="entry name" value="PHD-TYPE DOMAIN-CONTAINING PROTEIN"/>
    <property type="match status" value="1"/>
</dbReference>
<feature type="domain" description="DDT" evidence="10">
    <location>
        <begin position="367"/>
        <end position="427"/>
    </location>
</feature>
<comment type="caution">
    <text evidence="11">The sequence shown here is derived from an EMBL/GenBank/DDBJ whole genome shotgun (WGS) entry which is preliminary data.</text>
</comment>
<dbReference type="GO" id="GO:0005634">
    <property type="term" value="C:nucleus"/>
    <property type="evidence" value="ECO:0007669"/>
    <property type="project" value="UniProtKB-SubCell"/>
</dbReference>
<feature type="coiled-coil region" evidence="7">
    <location>
        <begin position="626"/>
        <end position="691"/>
    </location>
</feature>
<dbReference type="InterPro" id="IPR001841">
    <property type="entry name" value="Znf_RING"/>
</dbReference>
<proteinExistence type="predicted"/>
<feature type="compositionally biased region" description="Pro residues" evidence="8">
    <location>
        <begin position="18"/>
        <end position="28"/>
    </location>
</feature>
<feature type="domain" description="PHD-type" evidence="9">
    <location>
        <begin position="1262"/>
        <end position="1307"/>
    </location>
</feature>
<protein>
    <submittedName>
        <fullName evidence="11">Uncharacterized protein</fullName>
    </submittedName>
</protein>
<keyword evidence="3 6" id="KW-0863">Zinc-finger</keyword>
<dbReference type="PROSITE" id="PS01359">
    <property type="entry name" value="ZF_PHD_1"/>
    <property type="match status" value="2"/>
</dbReference>
<feature type="region of interest" description="Disordered" evidence="8">
    <location>
        <begin position="334"/>
        <end position="357"/>
    </location>
</feature>
<dbReference type="SMART" id="SM00249">
    <property type="entry name" value="PHD"/>
    <property type="match status" value="4"/>
</dbReference>
<dbReference type="InterPro" id="IPR001965">
    <property type="entry name" value="Znf_PHD"/>
</dbReference>
<reference evidence="11" key="1">
    <citation type="submission" date="2024-01" db="EMBL/GenBank/DDBJ databases">
        <authorList>
            <person name="Webb A."/>
        </authorList>
    </citation>
    <scope>NUCLEOTIDE SEQUENCE</scope>
    <source>
        <strain evidence="11">Pm1</strain>
    </source>
</reference>
<keyword evidence="5" id="KW-0539">Nucleus</keyword>
<gene>
    <name evidence="11" type="ORF">PM001_LOCUS14834</name>
</gene>
<dbReference type="Pfam" id="PF00628">
    <property type="entry name" value="PHD"/>
    <property type="match status" value="1"/>
</dbReference>
<dbReference type="InterPro" id="IPR019786">
    <property type="entry name" value="Zinc_finger_PHD-type_CS"/>
</dbReference>
<feature type="coiled-coil region" evidence="7">
    <location>
        <begin position="725"/>
        <end position="752"/>
    </location>
</feature>
<evidence type="ECO:0000256" key="1">
    <source>
        <dbReference type="ARBA" id="ARBA00004123"/>
    </source>
</evidence>
<dbReference type="Gene3D" id="3.30.40.10">
    <property type="entry name" value="Zinc/RING finger domain, C3HC4 (zinc finger)"/>
    <property type="match status" value="4"/>
</dbReference>
<dbReference type="Proteomes" id="UP001162060">
    <property type="component" value="Unassembled WGS sequence"/>
</dbReference>
<feature type="compositionally biased region" description="Basic and acidic residues" evidence="8">
    <location>
        <begin position="1095"/>
        <end position="1106"/>
    </location>
</feature>
<feature type="region of interest" description="Disordered" evidence="8">
    <location>
        <begin position="1186"/>
        <end position="1255"/>
    </location>
</feature>
<feature type="coiled-coil region" evidence="7">
    <location>
        <begin position="300"/>
        <end position="334"/>
    </location>
</feature>
<organism evidence="11 12">
    <name type="scientific">Peronospora matthiolae</name>
    <dbReference type="NCBI Taxonomy" id="2874970"/>
    <lineage>
        <taxon>Eukaryota</taxon>
        <taxon>Sar</taxon>
        <taxon>Stramenopiles</taxon>
        <taxon>Oomycota</taxon>
        <taxon>Peronosporomycetes</taxon>
        <taxon>Peronosporales</taxon>
        <taxon>Peronosporaceae</taxon>
        <taxon>Peronospora</taxon>
    </lineage>
</organism>
<feature type="compositionally biased region" description="Acidic residues" evidence="8">
    <location>
        <begin position="147"/>
        <end position="164"/>
    </location>
</feature>
<keyword evidence="2" id="KW-0479">Metal-binding</keyword>
<feature type="region of interest" description="Disordered" evidence="8">
    <location>
        <begin position="235"/>
        <end position="256"/>
    </location>
</feature>
<evidence type="ECO:0000256" key="6">
    <source>
        <dbReference type="PROSITE-ProRule" id="PRU00146"/>
    </source>
</evidence>
<evidence type="ECO:0000256" key="8">
    <source>
        <dbReference type="SAM" id="MobiDB-lite"/>
    </source>
</evidence>
<feature type="region of interest" description="Disordered" evidence="8">
    <location>
        <begin position="1095"/>
        <end position="1124"/>
    </location>
</feature>
<evidence type="ECO:0000259" key="9">
    <source>
        <dbReference type="PROSITE" id="PS50016"/>
    </source>
</evidence>
<dbReference type="Pfam" id="PF15612">
    <property type="entry name" value="WHIM1"/>
    <property type="match status" value="1"/>
</dbReference>
<dbReference type="InterPro" id="IPR028942">
    <property type="entry name" value="WHIM1_dom"/>
</dbReference>
<feature type="domain" description="PHD-type" evidence="9">
    <location>
        <begin position="171"/>
        <end position="218"/>
    </location>
</feature>
<evidence type="ECO:0000256" key="5">
    <source>
        <dbReference type="ARBA" id="ARBA00023242"/>
    </source>
</evidence>
<dbReference type="CDD" id="cd15532">
    <property type="entry name" value="PHD2_CHD_II"/>
    <property type="match status" value="1"/>
</dbReference>
<evidence type="ECO:0000259" key="10">
    <source>
        <dbReference type="PROSITE" id="PS50827"/>
    </source>
</evidence>
<dbReference type="SMART" id="SM00571">
    <property type="entry name" value="DDT"/>
    <property type="match status" value="1"/>
</dbReference>
<dbReference type="InterPro" id="IPR019787">
    <property type="entry name" value="Znf_PHD-finger"/>
</dbReference>